<name>A0AAF3EM25_9BILA</name>
<dbReference type="InterPro" id="IPR051697">
    <property type="entry name" value="Patched_domain-protein"/>
</dbReference>
<evidence type="ECO:0008006" key="4">
    <source>
        <dbReference type="Google" id="ProtNLM"/>
    </source>
</evidence>
<organism evidence="2 3">
    <name type="scientific">Mesorhabditis belari</name>
    <dbReference type="NCBI Taxonomy" id="2138241"/>
    <lineage>
        <taxon>Eukaryota</taxon>
        <taxon>Metazoa</taxon>
        <taxon>Ecdysozoa</taxon>
        <taxon>Nematoda</taxon>
        <taxon>Chromadorea</taxon>
        <taxon>Rhabditida</taxon>
        <taxon>Rhabditina</taxon>
        <taxon>Rhabditomorpha</taxon>
        <taxon>Rhabditoidea</taxon>
        <taxon>Rhabditidae</taxon>
        <taxon>Mesorhabditinae</taxon>
        <taxon>Mesorhabditis</taxon>
    </lineage>
</organism>
<dbReference type="PANTHER" id="PTHR10796">
    <property type="entry name" value="PATCHED-RELATED"/>
    <property type="match status" value="1"/>
</dbReference>
<sequence length="203" mass="22682">MTDWNRRAEIIKKTRHFVDGYPKFETTLFDYDATIYDIIISVKSELIQAVVVTFSCMSIISTLSIPELFGASIASTSMLSITGCMLGFLSLWGCGLDPIVMINVLMAIGFSVDFSAHICYHHHKARRSGIRESEKARLQRIMESVGRPMIEAGFSTILCMLPLFFINIYAIISFAKTVCLVSSIGLFHGLILIPLILSLFPMK</sequence>
<dbReference type="Gene3D" id="1.20.1640.10">
    <property type="entry name" value="Multidrug efflux transporter AcrB transmembrane domain"/>
    <property type="match status" value="1"/>
</dbReference>
<dbReference type="PANTHER" id="PTHR10796:SF94">
    <property type="entry name" value="SSD DOMAIN-CONTAINING PROTEIN"/>
    <property type="match status" value="1"/>
</dbReference>
<dbReference type="SUPFAM" id="SSF82866">
    <property type="entry name" value="Multidrug efflux transporter AcrB transmembrane domain"/>
    <property type="match status" value="1"/>
</dbReference>
<evidence type="ECO:0000256" key="1">
    <source>
        <dbReference type="SAM" id="Phobius"/>
    </source>
</evidence>
<keyword evidence="1" id="KW-1133">Transmembrane helix</keyword>
<feature type="transmembrane region" description="Helical" evidence="1">
    <location>
        <begin position="99"/>
        <end position="120"/>
    </location>
</feature>
<keyword evidence="1" id="KW-0812">Transmembrane</keyword>
<dbReference type="GO" id="GO:0005886">
    <property type="term" value="C:plasma membrane"/>
    <property type="evidence" value="ECO:0007669"/>
    <property type="project" value="TreeGrafter"/>
</dbReference>
<evidence type="ECO:0000313" key="3">
    <source>
        <dbReference type="WBParaSite" id="MBELARI_LOCUS15071"/>
    </source>
</evidence>
<dbReference type="GO" id="GO:0030659">
    <property type="term" value="C:cytoplasmic vesicle membrane"/>
    <property type="evidence" value="ECO:0007669"/>
    <property type="project" value="TreeGrafter"/>
</dbReference>
<feature type="transmembrane region" description="Helical" evidence="1">
    <location>
        <begin position="180"/>
        <end position="200"/>
    </location>
</feature>
<evidence type="ECO:0000313" key="2">
    <source>
        <dbReference type="Proteomes" id="UP000887575"/>
    </source>
</evidence>
<dbReference type="GO" id="GO:0018996">
    <property type="term" value="P:molting cycle, collagen and cuticulin-based cuticle"/>
    <property type="evidence" value="ECO:0007669"/>
    <property type="project" value="TreeGrafter"/>
</dbReference>
<dbReference type="Proteomes" id="UP000887575">
    <property type="component" value="Unassembled WGS sequence"/>
</dbReference>
<reference evidence="3" key="1">
    <citation type="submission" date="2024-02" db="UniProtKB">
        <authorList>
            <consortium name="WormBaseParasite"/>
        </authorList>
    </citation>
    <scope>IDENTIFICATION</scope>
</reference>
<keyword evidence="2" id="KW-1185">Reference proteome</keyword>
<proteinExistence type="predicted"/>
<feature type="transmembrane region" description="Helical" evidence="1">
    <location>
        <begin position="152"/>
        <end position="174"/>
    </location>
</feature>
<protein>
    <recommendedName>
        <fullName evidence="4">Patched domain-containing protein 3</fullName>
    </recommendedName>
</protein>
<dbReference type="GO" id="GO:0006897">
    <property type="term" value="P:endocytosis"/>
    <property type="evidence" value="ECO:0007669"/>
    <property type="project" value="TreeGrafter"/>
</dbReference>
<dbReference type="AlphaFoldDB" id="A0AAF3EM25"/>
<dbReference type="WBParaSite" id="MBELARI_LOCUS15071">
    <property type="protein sequence ID" value="MBELARI_LOCUS15071"/>
    <property type="gene ID" value="MBELARI_LOCUS15071"/>
</dbReference>
<accession>A0AAF3EM25</accession>
<keyword evidence="1" id="KW-0472">Membrane</keyword>